<evidence type="ECO:0000313" key="1">
    <source>
        <dbReference type="EMBL" id="MDN4481943.1"/>
    </source>
</evidence>
<dbReference type="Pfam" id="PF13450">
    <property type="entry name" value="NAD_binding_8"/>
    <property type="match status" value="1"/>
</dbReference>
<protein>
    <submittedName>
        <fullName evidence="1">NAD(P)/FAD-dependent oxidoreductase</fullName>
    </submittedName>
</protein>
<name>A0AB35MDV1_9MICO</name>
<gene>
    <name evidence="1" type="ORF">QQ002_00125</name>
</gene>
<dbReference type="EMBL" id="JAUHQB010000001">
    <property type="protein sequence ID" value="MDN4481943.1"/>
    <property type="molecule type" value="Genomic_DNA"/>
</dbReference>
<reference evidence="1 2" key="1">
    <citation type="submission" date="2023-06" db="EMBL/GenBank/DDBJ databases">
        <title>SYSU T0a273.</title>
        <authorList>
            <person name="Gao L."/>
            <person name="Fang B.-Z."/>
            <person name="Li W.-J."/>
        </authorList>
    </citation>
    <scope>NUCLEOTIDE SEQUENCE [LARGE SCALE GENOMIC DNA]</scope>
    <source>
        <strain evidence="1 2">SYSU T0a273</strain>
    </source>
</reference>
<dbReference type="InterPro" id="IPR036188">
    <property type="entry name" value="FAD/NAD-bd_sf"/>
</dbReference>
<comment type="caution">
    <text evidence="1">The sequence shown here is derived from an EMBL/GenBank/DDBJ whole genome shotgun (WGS) entry which is preliminary data.</text>
</comment>
<sequence>MSIAGDADYLVVGAGAAGLAFTDALVHHGDARVVLVDRRPGPGGHWRDAYPFVRLHQASQFYGVASTMLGAGRVQSSGPEAGLHERATGAEVLAYFEAVLGRLRETDRVVFLAGHEHLGGRVVRNLSTGATVELGDTTRVVDARYLSPRTPADTPAPFAATDDAAVAPVGDLPSRAAHHERFLIAGCGKTATDAIIWLLGAGVDPSAITWVRPREPWMLDRAAVQPDPVAFQGMVASLVEAALVATTPDDLLLRLEYSGALVRIDTALTPTMAKTPTLARWELALLRSVDRVIRAGRIRGVGARSVDLDRGSFPLEPGTLTVHCAADGLRRPGLIPIWTDRAITLQPVRAGFPCFGAALVGYVEATRPDDDALKNATCPPSPLADTPRDWVDMMAHGMRATAAFMAEPDIAAWAQSTTLNPARLPAAADRSPALTEILSRIEDAAPEAVLRLEALAAAG</sequence>
<dbReference type="Proteomes" id="UP001172756">
    <property type="component" value="Unassembled WGS sequence"/>
</dbReference>
<dbReference type="Gene3D" id="3.50.50.60">
    <property type="entry name" value="FAD/NAD(P)-binding domain"/>
    <property type="match status" value="1"/>
</dbReference>
<proteinExistence type="predicted"/>
<dbReference type="AlphaFoldDB" id="A0AB35MDV1"/>
<dbReference type="SUPFAM" id="SSF51905">
    <property type="entry name" value="FAD/NAD(P)-binding domain"/>
    <property type="match status" value="1"/>
</dbReference>
<organism evidence="1 2">
    <name type="scientific">Demequina lignilytica</name>
    <dbReference type="NCBI Taxonomy" id="3051663"/>
    <lineage>
        <taxon>Bacteria</taxon>
        <taxon>Bacillati</taxon>
        <taxon>Actinomycetota</taxon>
        <taxon>Actinomycetes</taxon>
        <taxon>Micrococcales</taxon>
        <taxon>Demequinaceae</taxon>
        <taxon>Demequina</taxon>
    </lineage>
</organism>
<evidence type="ECO:0000313" key="2">
    <source>
        <dbReference type="Proteomes" id="UP001172756"/>
    </source>
</evidence>
<dbReference type="RefSeq" id="WP_301159204.1">
    <property type="nucleotide sequence ID" value="NZ_JAUHQB010000001.1"/>
</dbReference>
<accession>A0AB35MDV1</accession>